<dbReference type="AlphaFoldDB" id="A0AAD6ZN38"/>
<organism evidence="1 2">
    <name type="scientific">Mycena albidolilacea</name>
    <dbReference type="NCBI Taxonomy" id="1033008"/>
    <lineage>
        <taxon>Eukaryota</taxon>
        <taxon>Fungi</taxon>
        <taxon>Dikarya</taxon>
        <taxon>Basidiomycota</taxon>
        <taxon>Agaricomycotina</taxon>
        <taxon>Agaricomycetes</taxon>
        <taxon>Agaricomycetidae</taxon>
        <taxon>Agaricales</taxon>
        <taxon>Marasmiineae</taxon>
        <taxon>Mycenaceae</taxon>
        <taxon>Mycena</taxon>
    </lineage>
</organism>
<accession>A0AAD6ZN38</accession>
<dbReference type="GO" id="GO:0004601">
    <property type="term" value="F:peroxidase activity"/>
    <property type="evidence" value="ECO:0007669"/>
    <property type="project" value="InterPro"/>
</dbReference>
<dbReference type="GO" id="GO:0006979">
    <property type="term" value="P:response to oxidative stress"/>
    <property type="evidence" value="ECO:0007669"/>
    <property type="project" value="InterPro"/>
</dbReference>
<protein>
    <submittedName>
        <fullName evidence="1">Uncharacterized protein</fullName>
    </submittedName>
</protein>
<dbReference type="InterPro" id="IPR010255">
    <property type="entry name" value="Haem_peroxidase_sf"/>
</dbReference>
<proteinExistence type="predicted"/>
<dbReference type="EMBL" id="JARIHO010000038">
    <property type="protein sequence ID" value="KAJ7328975.1"/>
    <property type="molecule type" value="Genomic_DNA"/>
</dbReference>
<name>A0AAD6ZN38_9AGAR</name>
<sequence length="124" mass="13429">MNTTMEFFGLLQSRRALIADRLALGVVLAIKNCSGPVIPYHAGRIDATEAGALGVPYSEQSITRDTCHDPCQVARRHIVGGVHEVALPYTVQGAITSDNPEGVVHFNTCDDNHMCAQPPEYILI</sequence>
<comment type="caution">
    <text evidence="1">The sequence shown here is derived from an EMBL/GenBank/DDBJ whole genome shotgun (WGS) entry which is preliminary data.</text>
</comment>
<gene>
    <name evidence="1" type="ORF">DFH08DRAFT_815719</name>
</gene>
<reference evidence="1" key="1">
    <citation type="submission" date="2023-03" db="EMBL/GenBank/DDBJ databases">
        <title>Massive genome expansion in bonnet fungi (Mycena s.s.) driven by repeated elements and novel gene families across ecological guilds.</title>
        <authorList>
            <consortium name="Lawrence Berkeley National Laboratory"/>
            <person name="Harder C.B."/>
            <person name="Miyauchi S."/>
            <person name="Viragh M."/>
            <person name="Kuo A."/>
            <person name="Thoen E."/>
            <person name="Andreopoulos B."/>
            <person name="Lu D."/>
            <person name="Skrede I."/>
            <person name="Drula E."/>
            <person name="Henrissat B."/>
            <person name="Morin E."/>
            <person name="Kohler A."/>
            <person name="Barry K."/>
            <person name="LaButti K."/>
            <person name="Morin E."/>
            <person name="Salamov A."/>
            <person name="Lipzen A."/>
            <person name="Mereny Z."/>
            <person name="Hegedus B."/>
            <person name="Baldrian P."/>
            <person name="Stursova M."/>
            <person name="Weitz H."/>
            <person name="Taylor A."/>
            <person name="Grigoriev I.V."/>
            <person name="Nagy L.G."/>
            <person name="Martin F."/>
            <person name="Kauserud H."/>
        </authorList>
    </citation>
    <scope>NUCLEOTIDE SEQUENCE</scope>
    <source>
        <strain evidence="1">CBHHK002</strain>
    </source>
</reference>
<evidence type="ECO:0000313" key="1">
    <source>
        <dbReference type="EMBL" id="KAJ7328975.1"/>
    </source>
</evidence>
<dbReference type="SUPFAM" id="SSF48113">
    <property type="entry name" value="Heme-dependent peroxidases"/>
    <property type="match status" value="1"/>
</dbReference>
<dbReference type="Proteomes" id="UP001218218">
    <property type="component" value="Unassembled WGS sequence"/>
</dbReference>
<dbReference type="Gene3D" id="1.10.520.10">
    <property type="match status" value="1"/>
</dbReference>
<keyword evidence="2" id="KW-1185">Reference proteome</keyword>
<dbReference type="GO" id="GO:0020037">
    <property type="term" value="F:heme binding"/>
    <property type="evidence" value="ECO:0007669"/>
    <property type="project" value="InterPro"/>
</dbReference>
<evidence type="ECO:0000313" key="2">
    <source>
        <dbReference type="Proteomes" id="UP001218218"/>
    </source>
</evidence>